<dbReference type="Gramene" id="TraesJAG1A03G00134330.2">
    <property type="protein sequence ID" value="TraesJAG1A03G00134330.2"/>
    <property type="gene ID" value="TraesJAG1A03G00134330"/>
</dbReference>
<dbReference type="InterPro" id="IPR016140">
    <property type="entry name" value="Bifunc_inhib/LTP/seed_store"/>
</dbReference>
<dbReference type="Gramene" id="TraesLDM1A03G00134670.2">
    <property type="protein sequence ID" value="TraesLDM1A03G00134670.2"/>
    <property type="gene ID" value="TraesLDM1A03G00134670"/>
</dbReference>
<dbReference type="OrthoDB" id="785314at2759"/>
<dbReference type="Gene3D" id="1.10.110.10">
    <property type="entry name" value="Plant lipid-transfer and hydrophobic proteins"/>
    <property type="match status" value="1"/>
</dbReference>
<dbReference type="Gramene" id="TraesJUL1A03G00134440.2">
    <property type="protein sequence ID" value="TraesJUL1A03G00134440.2"/>
    <property type="gene ID" value="TraesJUL1A03G00134440"/>
</dbReference>
<evidence type="ECO:0000256" key="1">
    <source>
        <dbReference type="ARBA" id="ARBA00004609"/>
    </source>
</evidence>
<feature type="compositionally biased region" description="Pro residues" evidence="8">
    <location>
        <begin position="208"/>
        <end position="221"/>
    </location>
</feature>
<protein>
    <recommendedName>
        <fullName evidence="11">Bifunctional inhibitor/plant lipid transfer protein/seed storage helical domain-containing protein</fullName>
    </recommendedName>
</protein>
<dbReference type="GO" id="GO:0005886">
    <property type="term" value="C:plasma membrane"/>
    <property type="evidence" value="ECO:0007669"/>
    <property type="project" value="UniProtKB-SubCell"/>
</dbReference>
<evidence type="ECO:0000256" key="8">
    <source>
        <dbReference type="SAM" id="MobiDB-lite"/>
    </source>
</evidence>
<dbReference type="EnsemblPlants" id="TraesCS1A02G306000.1">
    <property type="protein sequence ID" value="TraesCS1A02G306000.1"/>
    <property type="gene ID" value="TraesCS1A02G306000"/>
</dbReference>
<dbReference type="Gramene" id="TraesCAD_scaffold_061246_01G000200.1">
    <property type="protein sequence ID" value="TraesCAD_scaffold_061246_01G000200.1"/>
    <property type="gene ID" value="TraesCAD_scaffold_061246_01G000200"/>
</dbReference>
<proteinExistence type="inferred from homology"/>
<feature type="chain" id="PRO_5017387547" description="Bifunctional inhibitor/plant lipid transfer protein/seed storage helical domain-containing protein" evidence="10">
    <location>
        <begin position="34"/>
        <end position="250"/>
    </location>
</feature>
<keyword evidence="9" id="KW-0812">Transmembrane</keyword>
<dbReference type="Gramene" id="TraesSTA1A03G00135200.2">
    <property type="protein sequence ID" value="TraesSTA1A03G00135200.2"/>
    <property type="gene ID" value="TraesSTA1A03G00135200"/>
</dbReference>
<comment type="subcellular location">
    <subcellularLocation>
        <location evidence="1">Cell membrane</location>
        <topology evidence="1">Lipid-anchor</topology>
        <topology evidence="1">GPI-anchor</topology>
    </subcellularLocation>
</comment>
<evidence type="ECO:0000256" key="3">
    <source>
        <dbReference type="ARBA" id="ARBA00022622"/>
    </source>
</evidence>
<gene>
    <name evidence="12" type="primary">LOC123160779</name>
</gene>
<feature type="compositionally biased region" description="Pro residues" evidence="8">
    <location>
        <begin position="190"/>
        <end position="199"/>
    </location>
</feature>
<organism evidence="12">
    <name type="scientific">Triticum aestivum</name>
    <name type="common">Wheat</name>
    <dbReference type="NCBI Taxonomy" id="4565"/>
    <lineage>
        <taxon>Eukaryota</taxon>
        <taxon>Viridiplantae</taxon>
        <taxon>Streptophyta</taxon>
        <taxon>Embryophyta</taxon>
        <taxon>Tracheophyta</taxon>
        <taxon>Spermatophyta</taxon>
        <taxon>Magnoliopsida</taxon>
        <taxon>Liliopsida</taxon>
        <taxon>Poales</taxon>
        <taxon>Poaceae</taxon>
        <taxon>BOP clade</taxon>
        <taxon>Pooideae</taxon>
        <taxon>Triticodae</taxon>
        <taxon>Triticeae</taxon>
        <taxon>Triticinae</taxon>
        <taxon>Triticum</taxon>
    </lineage>
</organism>
<evidence type="ECO:0000313" key="12">
    <source>
        <dbReference type="EnsemblPlants" id="TraesCS1A02G306000.1"/>
    </source>
</evidence>
<dbReference type="CDD" id="cd00010">
    <property type="entry name" value="AAI_LTSS"/>
    <property type="match status" value="1"/>
</dbReference>
<dbReference type="InterPro" id="IPR043325">
    <property type="entry name" value="LTSS"/>
</dbReference>
<dbReference type="RefSeq" id="XP_044434579.1">
    <property type="nucleotide sequence ID" value="XM_044578644.1"/>
</dbReference>
<feature type="region of interest" description="Disordered" evidence="8">
    <location>
        <begin position="190"/>
        <end position="225"/>
    </location>
</feature>
<dbReference type="InterPro" id="IPR036312">
    <property type="entry name" value="Bifun_inhib/LTP/seed_sf"/>
</dbReference>
<dbReference type="SUPFAM" id="SSF47699">
    <property type="entry name" value="Bifunctional inhibitor/lipid-transfer protein/seed storage 2S albumin"/>
    <property type="match status" value="1"/>
</dbReference>
<keyword evidence="9" id="KW-1133">Transmembrane helix</keyword>
<evidence type="ECO:0000256" key="6">
    <source>
        <dbReference type="ARBA" id="ARBA00023180"/>
    </source>
</evidence>
<keyword evidence="9" id="KW-0472">Membrane</keyword>
<reference evidence="12" key="1">
    <citation type="submission" date="2018-08" db="EMBL/GenBank/DDBJ databases">
        <authorList>
            <person name="Rossello M."/>
        </authorList>
    </citation>
    <scope>NUCLEOTIDE SEQUENCE [LARGE SCALE GENOMIC DNA]</scope>
    <source>
        <strain evidence="12">cv. Chinese Spring</strain>
    </source>
</reference>
<dbReference type="Gramene" id="TraesSYM1A03G00138130.3">
    <property type="protein sequence ID" value="TraesSYM1A03G00138130.3"/>
    <property type="gene ID" value="TraesSYM1A03G00138130"/>
</dbReference>
<dbReference type="SMART" id="SM00499">
    <property type="entry name" value="AAI"/>
    <property type="match status" value="1"/>
</dbReference>
<comment type="similarity">
    <text evidence="2">Belongs to the plant LTP family.</text>
</comment>
<keyword evidence="3" id="KW-0336">GPI-anchor</keyword>
<dbReference type="PANTHER" id="PTHR33044">
    <property type="entry name" value="BIFUNCTIONAL INHIBITOR/LIPID-TRANSFER PROTEIN/SEED STORAGE 2S ALBUMIN SUPERFAMILY PROTEIN-RELATED"/>
    <property type="match status" value="1"/>
</dbReference>
<evidence type="ECO:0000313" key="13">
    <source>
        <dbReference type="Proteomes" id="UP000019116"/>
    </source>
</evidence>
<dbReference type="FunFam" id="1.10.110.10:FF:000001">
    <property type="entry name" value="Bifunctional inhibitor/lipid-transfer protein/seed storage 2S albumin superfamily protein"/>
    <property type="match status" value="1"/>
</dbReference>
<dbReference type="STRING" id="4565.A0A3B5Y3Q3"/>
<evidence type="ECO:0000259" key="11">
    <source>
        <dbReference type="SMART" id="SM00499"/>
    </source>
</evidence>
<dbReference type="Gramene" id="TraesNOR1A03G00135660.2">
    <property type="protein sequence ID" value="TraesNOR1A03G00135660.2"/>
    <property type="gene ID" value="TraesNOR1A03G00135660"/>
</dbReference>
<sequence length="250" mass="24682">MALAATPRQRSAPAVLVAAALLSLSLSLSCAQAQAPHVAVPPSAPPKAAAPGPAAGLSAACLNSLLNMTDCLPYVQAGSKARAPDKPCCPELAGMVGSNPVCLCELLSGAADSLGIAVDYARALALPGVCRVATPPLSTCAGSNKLTRALPLQVAAGFAALRVSIEVDLICVDIILAAMGYNVRLGPSPAPAPGSPSPMSPGDSPQYPAGPSPFASPPASPKPSHAARSIHAAGVLVALAASFAVGIVFF</sequence>
<dbReference type="KEGG" id="taes:123160779"/>
<feature type="transmembrane region" description="Helical" evidence="9">
    <location>
        <begin position="230"/>
        <end position="249"/>
    </location>
</feature>
<name>A0A3B5Y3Q3_WHEAT</name>
<feature type="domain" description="Bifunctional inhibitor/plant lipid transfer protein/seed storage helical" evidence="11">
    <location>
        <begin position="61"/>
        <end position="140"/>
    </location>
</feature>
<dbReference type="Proteomes" id="UP000019116">
    <property type="component" value="Chromosome 1A"/>
</dbReference>
<dbReference type="Gramene" id="TraesARI1A03G00136610.2">
    <property type="protein sequence ID" value="TraesARI1A03G00136610.2"/>
    <property type="gene ID" value="TraesARI1A03G00136610"/>
</dbReference>
<dbReference type="Gramene" id="TraesCLE_scaffold_049187_01G000300.1">
    <property type="protein sequence ID" value="TraesCLE_scaffold_049187_01G000300.1"/>
    <property type="gene ID" value="TraesCLE_scaffold_049187_01G000300"/>
</dbReference>
<evidence type="ECO:0000256" key="5">
    <source>
        <dbReference type="ARBA" id="ARBA00023157"/>
    </source>
</evidence>
<dbReference type="GeneID" id="123160779"/>
<evidence type="ECO:0000256" key="9">
    <source>
        <dbReference type="SAM" id="Phobius"/>
    </source>
</evidence>
<dbReference type="Gramene" id="TraesROB_scaffold_050131_01G000200.1">
    <property type="protein sequence ID" value="TraesROB_scaffold_050131_01G000200.1"/>
    <property type="gene ID" value="TraesROB_scaffold_050131_01G000200"/>
</dbReference>
<dbReference type="Gramene" id="TraesCS1A02G306000.1">
    <property type="protein sequence ID" value="TraesCS1A02G306000.1"/>
    <property type="gene ID" value="TraesCS1A02G306000"/>
</dbReference>
<dbReference type="Pfam" id="PF14368">
    <property type="entry name" value="LTP_2"/>
    <property type="match status" value="1"/>
</dbReference>
<dbReference type="GO" id="GO:0098552">
    <property type="term" value="C:side of membrane"/>
    <property type="evidence" value="ECO:0007669"/>
    <property type="project" value="UniProtKB-KW"/>
</dbReference>
<accession>A0A3B5Y3Q3</accession>
<keyword evidence="13" id="KW-1185">Reference proteome</keyword>
<keyword evidence="5" id="KW-1015">Disulfide bond</keyword>
<feature type="signal peptide" evidence="10">
    <location>
        <begin position="1"/>
        <end position="33"/>
    </location>
</feature>
<evidence type="ECO:0000256" key="7">
    <source>
        <dbReference type="ARBA" id="ARBA00023288"/>
    </source>
</evidence>
<dbReference type="Gramene" id="TraesCS1A03G0760600.1">
    <property type="protein sequence ID" value="TraesCS1A03G0760600.1.CDS"/>
    <property type="gene ID" value="TraesCS1A03G0760600"/>
</dbReference>
<dbReference type="AlphaFoldDB" id="A0A3B5Y3Q3"/>
<evidence type="ECO:0000256" key="4">
    <source>
        <dbReference type="ARBA" id="ARBA00022729"/>
    </source>
</evidence>
<dbReference type="Gramene" id="TraesPARA_EIv1.0_0031070.3">
    <property type="protein sequence ID" value="TraesPARA_EIv1.0_0031070.3.CDS"/>
    <property type="gene ID" value="TraesPARA_EIv1.0_0031070"/>
</dbReference>
<dbReference type="Gramene" id="TraesWEE_scaffold_043253_01G000400.1">
    <property type="protein sequence ID" value="TraesWEE_scaffold_043253_01G000400.1"/>
    <property type="gene ID" value="TraesWEE_scaffold_043253_01G000400"/>
</dbReference>
<evidence type="ECO:0000256" key="2">
    <source>
        <dbReference type="ARBA" id="ARBA00009748"/>
    </source>
</evidence>
<evidence type="ECO:0000256" key="10">
    <source>
        <dbReference type="SAM" id="SignalP"/>
    </source>
</evidence>
<keyword evidence="7" id="KW-0449">Lipoprotein</keyword>
<keyword evidence="4 10" id="KW-0732">Signal</keyword>
<reference evidence="12" key="2">
    <citation type="submission" date="2018-10" db="UniProtKB">
        <authorList>
            <consortium name="EnsemblPlants"/>
        </authorList>
    </citation>
    <scope>IDENTIFICATION</scope>
</reference>
<keyword evidence="6" id="KW-0325">Glycoprotein</keyword>